<keyword evidence="1" id="KW-0175">Coiled coil</keyword>
<dbReference type="InterPro" id="IPR018565">
    <property type="entry name" value="Nkp2/Cnl2"/>
</dbReference>
<name>A0A6A5YM23_9PLEO</name>
<evidence type="ECO:0000256" key="1">
    <source>
        <dbReference type="SAM" id="Coils"/>
    </source>
</evidence>
<dbReference type="EMBL" id="ML977355">
    <property type="protein sequence ID" value="KAF2107271.1"/>
    <property type="molecule type" value="Genomic_DNA"/>
</dbReference>
<feature type="coiled-coil region" evidence="1">
    <location>
        <begin position="127"/>
        <end position="154"/>
    </location>
</feature>
<proteinExistence type="predicted"/>
<accession>A0A6A5YM23</accession>
<gene>
    <name evidence="2" type="ORF">BDV96DRAFT_532574</name>
</gene>
<dbReference type="GO" id="GO:0007059">
    <property type="term" value="P:chromosome segregation"/>
    <property type="evidence" value="ECO:0007669"/>
    <property type="project" value="TreeGrafter"/>
</dbReference>
<dbReference type="AlphaFoldDB" id="A0A6A5YM23"/>
<organism evidence="2 3">
    <name type="scientific">Lophiotrema nucula</name>
    <dbReference type="NCBI Taxonomy" id="690887"/>
    <lineage>
        <taxon>Eukaryota</taxon>
        <taxon>Fungi</taxon>
        <taxon>Dikarya</taxon>
        <taxon>Ascomycota</taxon>
        <taxon>Pezizomycotina</taxon>
        <taxon>Dothideomycetes</taxon>
        <taxon>Pleosporomycetidae</taxon>
        <taxon>Pleosporales</taxon>
        <taxon>Lophiotremataceae</taxon>
        <taxon>Lophiotrema</taxon>
    </lineage>
</organism>
<dbReference type="Pfam" id="PF09447">
    <property type="entry name" value="Cnl2_NKP2"/>
    <property type="match status" value="1"/>
</dbReference>
<evidence type="ECO:0000313" key="3">
    <source>
        <dbReference type="Proteomes" id="UP000799770"/>
    </source>
</evidence>
<evidence type="ECO:0000313" key="2">
    <source>
        <dbReference type="EMBL" id="KAF2107271.1"/>
    </source>
</evidence>
<feature type="coiled-coil region" evidence="1">
    <location>
        <begin position="57"/>
        <end position="84"/>
    </location>
</feature>
<reference evidence="2" key="1">
    <citation type="journal article" date="2020" name="Stud. Mycol.">
        <title>101 Dothideomycetes genomes: a test case for predicting lifestyles and emergence of pathogens.</title>
        <authorList>
            <person name="Haridas S."/>
            <person name="Albert R."/>
            <person name="Binder M."/>
            <person name="Bloem J."/>
            <person name="Labutti K."/>
            <person name="Salamov A."/>
            <person name="Andreopoulos B."/>
            <person name="Baker S."/>
            <person name="Barry K."/>
            <person name="Bills G."/>
            <person name="Bluhm B."/>
            <person name="Cannon C."/>
            <person name="Castanera R."/>
            <person name="Culley D."/>
            <person name="Daum C."/>
            <person name="Ezra D."/>
            <person name="Gonzalez J."/>
            <person name="Henrissat B."/>
            <person name="Kuo A."/>
            <person name="Liang C."/>
            <person name="Lipzen A."/>
            <person name="Lutzoni F."/>
            <person name="Magnuson J."/>
            <person name="Mondo S."/>
            <person name="Nolan M."/>
            <person name="Ohm R."/>
            <person name="Pangilinan J."/>
            <person name="Park H.-J."/>
            <person name="Ramirez L."/>
            <person name="Alfaro M."/>
            <person name="Sun H."/>
            <person name="Tritt A."/>
            <person name="Yoshinaga Y."/>
            <person name="Zwiers L.-H."/>
            <person name="Turgeon B."/>
            <person name="Goodwin S."/>
            <person name="Spatafora J."/>
            <person name="Crous P."/>
            <person name="Grigoriev I."/>
        </authorList>
    </citation>
    <scope>NUCLEOTIDE SEQUENCE</scope>
    <source>
        <strain evidence="2">CBS 627.86</strain>
    </source>
</reference>
<keyword evidence="3" id="KW-1185">Reference proteome</keyword>
<dbReference type="GO" id="GO:0031511">
    <property type="term" value="C:Mis6-Sim4 complex"/>
    <property type="evidence" value="ECO:0007669"/>
    <property type="project" value="TreeGrafter"/>
</dbReference>
<protein>
    <submittedName>
        <fullName evidence="2">Cnl2/NKP2 family protein-domain-containing protein</fullName>
    </submittedName>
</protein>
<dbReference type="Proteomes" id="UP000799770">
    <property type="component" value="Unassembled WGS sequence"/>
</dbReference>
<dbReference type="PANTHER" id="PTHR28064">
    <property type="entry name" value="INNER KINETOCHORE SUBUNIT NKP2"/>
    <property type="match status" value="1"/>
</dbReference>
<sequence>MASQERTILSDFLLSPASLRDVITLRQFTDIFPANQRSNPAIKDLYREIYNLRKDDIEIVRENIADEVKASKQLRREYRKARRQDEHANVAGLNLVELETEQELSESNQHRKPHTLPTIHASIEDACGNLEIEITEMETDIDKALEELKVAIGDLSDLRYGQLSKAATGKGDLSDEVLATLKTLEGACTTSAG</sequence>
<dbReference type="PANTHER" id="PTHR28064:SF1">
    <property type="entry name" value="INNER KINETOCHORE SUBUNIT NKP2"/>
    <property type="match status" value="1"/>
</dbReference>
<dbReference type="OrthoDB" id="2311687at2759"/>